<evidence type="ECO:0000313" key="5">
    <source>
        <dbReference type="EMBL" id="QKF07824.1"/>
    </source>
</evidence>
<dbReference type="Proteomes" id="UP000503297">
    <property type="component" value="Chromosome"/>
</dbReference>
<dbReference type="InterPro" id="IPR059115">
    <property type="entry name" value="Rib"/>
</dbReference>
<feature type="region of interest" description="Disordered" evidence="1">
    <location>
        <begin position="496"/>
        <end position="517"/>
    </location>
</feature>
<feature type="signal peptide" evidence="3">
    <location>
        <begin position="1"/>
        <end position="38"/>
    </location>
</feature>
<evidence type="ECO:0000259" key="4">
    <source>
        <dbReference type="Pfam" id="PF08428"/>
    </source>
</evidence>
<proteinExistence type="predicted"/>
<feature type="region of interest" description="Disordered" evidence="1">
    <location>
        <begin position="644"/>
        <end position="676"/>
    </location>
</feature>
<evidence type="ECO:0000256" key="3">
    <source>
        <dbReference type="SAM" id="SignalP"/>
    </source>
</evidence>
<dbReference type="KEGG" id="bwa:HLV38_06675"/>
<evidence type="ECO:0000256" key="1">
    <source>
        <dbReference type="SAM" id="MobiDB-lite"/>
    </source>
</evidence>
<organism evidence="5 6">
    <name type="scientific">Berryella wangjianweii</name>
    <dbReference type="NCBI Taxonomy" id="2734634"/>
    <lineage>
        <taxon>Bacteria</taxon>
        <taxon>Bacillati</taxon>
        <taxon>Actinomycetota</taxon>
        <taxon>Coriobacteriia</taxon>
        <taxon>Eggerthellales</taxon>
        <taxon>Eggerthellaceae</taxon>
        <taxon>Berryella</taxon>
    </lineage>
</organism>
<gene>
    <name evidence="5" type="ORF">HLV38_06675</name>
</gene>
<dbReference type="Pfam" id="PF08428">
    <property type="entry name" value="Rib"/>
    <property type="match status" value="6"/>
</dbReference>
<feature type="domain" description="Rib" evidence="4">
    <location>
        <begin position="66"/>
        <end position="142"/>
    </location>
</feature>
<reference evidence="6" key="1">
    <citation type="submission" date="2020-05" db="EMBL/GenBank/DDBJ databases">
        <title>Novel species in genus Nocardioides.</title>
        <authorList>
            <person name="Zhang G."/>
        </authorList>
    </citation>
    <scope>NUCLEOTIDE SEQUENCE [LARGE SCALE GENOMIC DNA]</scope>
    <source>
        <strain evidence="6">zg-1050</strain>
    </source>
</reference>
<keyword evidence="2" id="KW-0812">Transmembrane</keyword>
<dbReference type="InterPro" id="IPR012706">
    <property type="entry name" value="Rib_alpha_Esp_rpt"/>
</dbReference>
<dbReference type="EMBL" id="CP053716">
    <property type="protein sequence ID" value="QKF07824.1"/>
    <property type="molecule type" value="Genomic_DNA"/>
</dbReference>
<dbReference type="NCBIfam" id="TIGR02331">
    <property type="entry name" value="rib_alpha"/>
    <property type="match status" value="5"/>
</dbReference>
<feature type="domain" description="Rib" evidence="4">
    <location>
        <begin position="571"/>
        <end position="646"/>
    </location>
</feature>
<keyword evidence="6" id="KW-1185">Reference proteome</keyword>
<dbReference type="RefSeq" id="WP_173165262.1">
    <property type="nucleotide sequence ID" value="NZ_CP053716.1"/>
</dbReference>
<keyword evidence="2" id="KW-1133">Transmembrane helix</keyword>
<feature type="domain" description="Rib" evidence="4">
    <location>
        <begin position="495"/>
        <end position="568"/>
    </location>
</feature>
<feature type="region of interest" description="Disordered" evidence="1">
    <location>
        <begin position="346"/>
        <end position="366"/>
    </location>
</feature>
<feature type="transmembrane region" description="Helical" evidence="2">
    <location>
        <begin position="685"/>
        <end position="707"/>
    </location>
</feature>
<feature type="domain" description="Rib" evidence="4">
    <location>
        <begin position="419"/>
        <end position="494"/>
    </location>
</feature>
<evidence type="ECO:0000313" key="6">
    <source>
        <dbReference type="Proteomes" id="UP000503297"/>
    </source>
</evidence>
<evidence type="ECO:0000256" key="2">
    <source>
        <dbReference type="SAM" id="Phobius"/>
    </source>
</evidence>
<sequence length="713" mass="74784">MKKERTLCSQAISSALTKGGAVSLGLALAVTGGAPAFAADGDAAAPGAAATANSGAAQPPAASKMADTYHPAAADLDTMFGDTTFTPRHAIANADEMPAGTTYAWDPQKVPNFMGPSSVLNTAVVVSFTDGSSCTVPVRIQLQRSMFTLYVREYHYQGMVRNNAKLAEGVKYRLVRLSDGESFGPGAPRNNPGHESALAIDGVTQPTKYKVVVDSIPDGYEVVPAAKSGSFDAIDPNHVIDYGGPRPNEGKLTSIPMAQTQGLVLRRVYQLEAVDNLPLMKKDAVPAAKTAIKNAADLPQEAKYEWVKAPDTNTVGAQVCRVRATFINGSVAEVDVPVTVTDQASKFEPRPKPIDTPMGTLPDAKGGIDNLTELPDGTKAEWEKQPDVSKPGDATGTVKVTYPDGSSETVDVTVKVIDQAGKYEPRPKPIDTPMGTLPDAKDGIDNLAELPDGTEAEWEKKPDVSKVGDATGTVKVTYPDGSSETVDVTVKVTDQASKYDPRPQPIETPMGTLPNPWNGIENPHEVPLGTKAEWEKQPDVTKPGNTVGTVKVTYPDGSSETVDVPVTVFDQAGKYEPRPKPIDTPEGTLPDAKDGIDNLAELPDGTEAEWEKQPDVSKVGDATGTVKVTYPDGSSETVDVTVKVTEKPQSGDDGMGDEGDSGMKKPSMKKAGMKKAAAMPTTGDAAGAAAAAGASGLVAALLAAVGLRRRNHS</sequence>
<keyword evidence="3" id="KW-0732">Signal</keyword>
<name>A0A6M8J2V8_9ACTN</name>
<dbReference type="AlphaFoldDB" id="A0A6M8J2V8"/>
<protein>
    <recommendedName>
        <fullName evidence="4">Rib domain-containing protein</fullName>
    </recommendedName>
</protein>
<accession>A0A6M8J2V8</accession>
<feature type="chain" id="PRO_5026773626" description="Rib domain-containing protein" evidence="3">
    <location>
        <begin position="39"/>
        <end position="713"/>
    </location>
</feature>
<keyword evidence="2" id="KW-0472">Membrane</keyword>
<feature type="domain" description="Rib" evidence="4">
    <location>
        <begin position="343"/>
        <end position="417"/>
    </location>
</feature>
<feature type="domain" description="Rib" evidence="4">
    <location>
        <begin position="282"/>
        <end position="342"/>
    </location>
</feature>